<evidence type="ECO:0000256" key="1">
    <source>
        <dbReference type="SAM" id="Phobius"/>
    </source>
</evidence>
<feature type="transmembrane region" description="Helical" evidence="1">
    <location>
        <begin position="12"/>
        <end position="31"/>
    </location>
</feature>
<keyword evidence="1" id="KW-1133">Transmembrane helix</keyword>
<evidence type="ECO:0008006" key="4">
    <source>
        <dbReference type="Google" id="ProtNLM"/>
    </source>
</evidence>
<keyword evidence="1" id="KW-0812">Transmembrane</keyword>
<keyword evidence="3" id="KW-1185">Reference proteome</keyword>
<dbReference type="KEGG" id="cthd:CDO33_19950"/>
<protein>
    <recommendedName>
        <fullName evidence="4">Regulatory protein YycH domain-containing protein</fullName>
    </recommendedName>
</protein>
<reference evidence="2 3" key="1">
    <citation type="submission" date="2017-06" db="EMBL/GenBank/DDBJ databases">
        <title>Investigating the central metabolism of Clostridium thermosuccinogenes.</title>
        <authorList>
            <person name="Koendjbiharie J.G."/>
            <person name="van Kranenburg R."/>
        </authorList>
    </citation>
    <scope>NUCLEOTIDE SEQUENCE [LARGE SCALE GENOMIC DNA]</scope>
    <source>
        <strain evidence="2 3">DSM 5806</strain>
    </source>
</reference>
<comment type="caution">
    <text evidence="2">The sequence shown here is derived from an EMBL/GenBank/DDBJ whole genome shotgun (WGS) entry which is preliminary data.</text>
</comment>
<accession>A0A2K2F957</accession>
<dbReference type="OrthoDB" id="2088065at2"/>
<proteinExistence type="predicted"/>
<sequence>MGLVWKERLKIWILITLIITSLMQVGILWNYQNYGFPTDVFSVFSLGMSTSNSLEDYERVIRDKYFLPSKIILSAGYDNPRWIVDRQSSDYDELWQEARFYLESAMLSKPVQRLDADEWGRLMAARSVIFEFSSNISKHLLAWFLDESGVASGAISGVYKMIILPEENLNYNLNTVYLRDESSIYKYIIQFPEGMMNRNSYGALFSRYEKDENLIQYTLLKEKYNIDSIGKDVLGVIKGQGYKRYNSIVCNLPEIFKTGDIYDSSDVDKIADAVLGSEKYGYDRSWDSDNTIEFKTLNNIYRIFNDGLLDYRFLSGAAASDKGSVGDAFLKAAMFLEQMEPISSNPDVGLSLTKIEETHAYYRFYFDYTVSGIPVVVDYKPQHADEANLNNAFVIEANSKNVLKGYGILRKFEKGIESKLYNIMFTDLINDAYQVHGYSEFGSVSGIIINDIKSAYKVEYSTESQVLAPVWIITTPDRIYTIPMRGK</sequence>
<dbReference type="EMBL" id="NIOJ01000052">
    <property type="protein sequence ID" value="PNT96227.1"/>
    <property type="molecule type" value="Genomic_DNA"/>
</dbReference>
<evidence type="ECO:0000313" key="2">
    <source>
        <dbReference type="EMBL" id="PNT96227.1"/>
    </source>
</evidence>
<gene>
    <name evidence="2" type="ORF">CDQ84_15670</name>
</gene>
<dbReference type="Proteomes" id="UP000236151">
    <property type="component" value="Unassembled WGS sequence"/>
</dbReference>
<organism evidence="2 3">
    <name type="scientific">Clostridium thermosuccinogenes</name>
    <dbReference type="NCBI Taxonomy" id="84032"/>
    <lineage>
        <taxon>Bacteria</taxon>
        <taxon>Bacillati</taxon>
        <taxon>Bacillota</taxon>
        <taxon>Clostridia</taxon>
        <taxon>Eubacteriales</taxon>
        <taxon>Clostridiaceae</taxon>
        <taxon>Clostridium</taxon>
    </lineage>
</organism>
<keyword evidence="1" id="KW-0472">Membrane</keyword>
<dbReference type="AlphaFoldDB" id="A0A2K2F957"/>
<name>A0A2K2F957_9CLOT</name>
<dbReference type="RefSeq" id="WP_103082678.1">
    <property type="nucleotide sequence ID" value="NZ_CP021850.1"/>
</dbReference>
<evidence type="ECO:0000313" key="3">
    <source>
        <dbReference type="Proteomes" id="UP000236151"/>
    </source>
</evidence>